<evidence type="ECO:0000313" key="1">
    <source>
        <dbReference type="EMBL" id="KAE8396137.1"/>
    </source>
</evidence>
<dbReference type="OrthoDB" id="4323953at2759"/>
<dbReference type="AlphaFoldDB" id="A0A5N7CR35"/>
<organism evidence="1">
    <name type="scientific">Petromyces alliaceus</name>
    <name type="common">Aspergillus alliaceus</name>
    <dbReference type="NCBI Taxonomy" id="209559"/>
    <lineage>
        <taxon>Eukaryota</taxon>
        <taxon>Fungi</taxon>
        <taxon>Dikarya</taxon>
        <taxon>Ascomycota</taxon>
        <taxon>Pezizomycotina</taxon>
        <taxon>Eurotiomycetes</taxon>
        <taxon>Eurotiomycetidae</taxon>
        <taxon>Eurotiales</taxon>
        <taxon>Aspergillaceae</taxon>
        <taxon>Aspergillus</taxon>
        <taxon>Aspergillus subgen. Circumdati</taxon>
    </lineage>
</organism>
<reference evidence="1" key="1">
    <citation type="submission" date="2019-04" db="EMBL/GenBank/DDBJ databases">
        <title>Friends and foes A comparative genomics studyof 23 Aspergillus species from section Flavi.</title>
        <authorList>
            <consortium name="DOE Joint Genome Institute"/>
            <person name="Kjaerbolling I."/>
            <person name="Vesth T."/>
            <person name="Frisvad J.C."/>
            <person name="Nybo J.L."/>
            <person name="Theobald S."/>
            <person name="Kildgaard S."/>
            <person name="Isbrandt T."/>
            <person name="Kuo A."/>
            <person name="Sato A."/>
            <person name="Lyhne E.K."/>
            <person name="Kogle M.E."/>
            <person name="Wiebenga A."/>
            <person name="Kun R.S."/>
            <person name="Lubbers R.J."/>
            <person name="Makela M.R."/>
            <person name="Barry K."/>
            <person name="Chovatia M."/>
            <person name="Clum A."/>
            <person name="Daum C."/>
            <person name="Haridas S."/>
            <person name="He G."/>
            <person name="LaButti K."/>
            <person name="Lipzen A."/>
            <person name="Mondo S."/>
            <person name="Riley R."/>
            <person name="Salamov A."/>
            <person name="Simmons B.A."/>
            <person name="Magnuson J.K."/>
            <person name="Henrissat B."/>
            <person name="Mortensen U.H."/>
            <person name="Larsen T.O."/>
            <person name="Devries R.P."/>
            <person name="Grigoriev I.V."/>
            <person name="Machida M."/>
            <person name="Baker S.E."/>
            <person name="Andersen M.R."/>
        </authorList>
    </citation>
    <scope>NUCLEOTIDE SEQUENCE [LARGE SCALE GENOMIC DNA]</scope>
    <source>
        <strain evidence="1">IBT 14317</strain>
    </source>
</reference>
<dbReference type="EMBL" id="ML735216">
    <property type="protein sequence ID" value="KAE8396137.1"/>
    <property type="molecule type" value="Genomic_DNA"/>
</dbReference>
<accession>A0A5N7CR35</accession>
<dbReference type="Proteomes" id="UP000326877">
    <property type="component" value="Unassembled WGS sequence"/>
</dbReference>
<sequence>MPPARLPAVTSQPGSPKALYLQHEVEFCSLLKYTLRRPAEDDNPRPFVLVWSPLNEGYSQDRFLLLRQTPGGKLEKVTVSDAIQEPLVPGEAYELVWPGTKTRLRDWGSPTDHVRSQLGANPDQPDLIILRGASDMFTYEEIEAPVANHRDAAALSVELTGLEAITPRGNHSASIHIRYHWDPTDRPIILRSHVLRLKYRPYRLEDGYWQLWESECPELFLDGPDITVRVAQDGDIVALRPGECWSDSWGTLEEIDHWEVGDTWRYWFKGGTVDYGGAEEHVDTTVKVPPHPWGRVTGPADNGGQPQLVIPASNAIESRIVEERNMLGSYFGSVLVLPDTLETPISGLPDILESPIGSGSQIFDVCLRVIFRS</sequence>
<gene>
    <name evidence="1" type="ORF">BDV23DRAFT_178194</name>
</gene>
<name>A0A5N7CR35_PETAA</name>
<protein>
    <submittedName>
        <fullName evidence="1">Uncharacterized protein</fullName>
    </submittedName>
</protein>
<proteinExistence type="predicted"/>